<comment type="caution">
    <text evidence="13">The sequence shown here is derived from an EMBL/GenBank/DDBJ whole genome shotgun (WGS) entry which is preliminary data.</text>
</comment>
<dbReference type="NCBIfam" id="TIGR01141">
    <property type="entry name" value="hisC"/>
    <property type="match status" value="1"/>
</dbReference>
<evidence type="ECO:0000256" key="4">
    <source>
        <dbReference type="ARBA" id="ARBA00011738"/>
    </source>
</evidence>
<gene>
    <name evidence="11 13" type="primary">hisC</name>
    <name evidence="13" type="ORF">OB962_09795</name>
</gene>
<dbReference type="HAMAP" id="MF_01023">
    <property type="entry name" value="HisC_aminotrans_2"/>
    <property type="match status" value="1"/>
</dbReference>
<dbReference type="InterPro" id="IPR005861">
    <property type="entry name" value="HisP_aminotrans"/>
</dbReference>
<dbReference type="PANTHER" id="PTHR42885:SF2">
    <property type="entry name" value="HISTIDINOL-PHOSPHATE AMINOTRANSFERASE"/>
    <property type="match status" value="1"/>
</dbReference>
<dbReference type="InterPro" id="IPR015424">
    <property type="entry name" value="PyrdxlP-dep_Trfase"/>
</dbReference>
<accession>A0ABT7QBX5</accession>
<evidence type="ECO:0000256" key="11">
    <source>
        <dbReference type="HAMAP-Rule" id="MF_01023"/>
    </source>
</evidence>
<dbReference type="EMBL" id="JAOPLU010000002">
    <property type="protein sequence ID" value="MDM5131288.1"/>
    <property type="molecule type" value="Genomic_DNA"/>
</dbReference>
<dbReference type="RefSeq" id="WP_042866294.1">
    <property type="nucleotide sequence ID" value="NZ_CDBL01000016.1"/>
</dbReference>
<evidence type="ECO:0000256" key="5">
    <source>
        <dbReference type="ARBA" id="ARBA00022576"/>
    </source>
</evidence>
<protein>
    <recommendedName>
        <fullName evidence="11">Histidinol-phosphate aminotransferase</fullName>
        <ecNumber evidence="11">2.6.1.9</ecNumber>
    </recommendedName>
    <alternativeName>
        <fullName evidence="11">Imidazole acetol-phosphate transaminase</fullName>
    </alternativeName>
</protein>
<keyword evidence="5 11" id="KW-0032">Aminotransferase</keyword>
<name>A0ABT7QBX5_9GAMM</name>
<reference evidence="13" key="1">
    <citation type="submission" date="2024-05" db="EMBL/GenBank/DDBJ databases">
        <title>WGS of Aeromonas isolates.</title>
        <authorList>
            <person name="Lee H."/>
        </authorList>
    </citation>
    <scope>NUCLEOTIDE SEQUENCE</scope>
    <source>
        <strain evidence="13">LP308</strain>
    </source>
</reference>
<evidence type="ECO:0000256" key="6">
    <source>
        <dbReference type="ARBA" id="ARBA00022605"/>
    </source>
</evidence>
<evidence type="ECO:0000256" key="3">
    <source>
        <dbReference type="ARBA" id="ARBA00007970"/>
    </source>
</evidence>
<dbReference type="InterPro" id="IPR001917">
    <property type="entry name" value="Aminotrans_II_pyridoxalP_BS"/>
</dbReference>
<comment type="subunit">
    <text evidence="4 11">Homodimer.</text>
</comment>
<evidence type="ECO:0000256" key="9">
    <source>
        <dbReference type="ARBA" id="ARBA00023102"/>
    </source>
</evidence>
<dbReference type="PANTHER" id="PTHR42885">
    <property type="entry name" value="HISTIDINOL-PHOSPHATE AMINOTRANSFERASE-RELATED"/>
    <property type="match status" value="1"/>
</dbReference>
<proteinExistence type="inferred from homology"/>
<dbReference type="Gene3D" id="3.90.1150.10">
    <property type="entry name" value="Aspartate Aminotransferase, domain 1"/>
    <property type="match status" value="1"/>
</dbReference>
<evidence type="ECO:0000313" key="14">
    <source>
        <dbReference type="Proteomes" id="UP001168109"/>
    </source>
</evidence>
<comment type="pathway">
    <text evidence="2 11">Amino-acid biosynthesis; L-histidine biosynthesis; L-histidine from 5-phospho-alpha-D-ribose 1-diphosphate: step 7/9.</text>
</comment>
<dbReference type="Gene3D" id="3.40.640.10">
    <property type="entry name" value="Type I PLP-dependent aspartate aminotransferase-like (Major domain)"/>
    <property type="match status" value="1"/>
</dbReference>
<keyword evidence="7 11" id="KW-0808">Transferase</keyword>
<dbReference type="SUPFAM" id="SSF53383">
    <property type="entry name" value="PLP-dependent transferases"/>
    <property type="match status" value="1"/>
</dbReference>
<keyword evidence="9 11" id="KW-0368">Histidine biosynthesis</keyword>
<comment type="cofactor">
    <cofactor evidence="1 11">
        <name>pyridoxal 5'-phosphate</name>
        <dbReference type="ChEBI" id="CHEBI:597326"/>
    </cofactor>
</comment>
<dbReference type="CDD" id="cd00609">
    <property type="entry name" value="AAT_like"/>
    <property type="match status" value="1"/>
</dbReference>
<keyword evidence="14" id="KW-1185">Reference proteome</keyword>
<dbReference type="InterPro" id="IPR015422">
    <property type="entry name" value="PyrdxlP-dep_Trfase_small"/>
</dbReference>
<dbReference type="EC" id="2.6.1.9" evidence="11"/>
<evidence type="ECO:0000256" key="8">
    <source>
        <dbReference type="ARBA" id="ARBA00022898"/>
    </source>
</evidence>
<feature type="modified residue" description="N6-(pyridoxal phosphate)lysine" evidence="11">
    <location>
        <position position="211"/>
    </location>
</feature>
<dbReference type="Pfam" id="PF00155">
    <property type="entry name" value="Aminotran_1_2"/>
    <property type="match status" value="1"/>
</dbReference>
<evidence type="ECO:0000256" key="1">
    <source>
        <dbReference type="ARBA" id="ARBA00001933"/>
    </source>
</evidence>
<keyword evidence="8 11" id="KW-0663">Pyridoxal phosphate</keyword>
<feature type="domain" description="Aminotransferase class I/classII large" evidence="12">
    <location>
        <begin position="38"/>
        <end position="347"/>
    </location>
</feature>
<dbReference type="Proteomes" id="UP001168109">
    <property type="component" value="Unassembled WGS sequence"/>
</dbReference>
<evidence type="ECO:0000256" key="2">
    <source>
        <dbReference type="ARBA" id="ARBA00005011"/>
    </source>
</evidence>
<dbReference type="InterPro" id="IPR004839">
    <property type="entry name" value="Aminotransferase_I/II_large"/>
</dbReference>
<sequence>MSIANLARRVVRALTPYQSARRIGGKGHVWLNANEAPQAYPFTIEGSRLNRYPECQPAEVVSGYAAYAGVNPDQVLVSRGADEAIELLIRTFCEAGEDQILICPPTYGMYAISAETCGVGIVEQPLTASRQPDWPAIADRLGDVKLVFLCSPNNPTGDLVGRDGLIALLEKARDRAIVVVDEAYIEFCPEASVVDLLARFPNLVVTRTLSKAFALAGIRCGFTLGHPEVIAMLAKVIAPYPIPEPIAQIAAQALSPIGLELMQERVTELNKQKAMIKAELASLACVRELFEDKGNFILVRFVDGASVFAAMKAAGIILRDFSTKPGLDNSIRITIGYQGEMDAVIKVLRDVSANRMPLNNPSAASV</sequence>
<organism evidence="13 14">
    <name type="scientific">Aeromonas piscicola</name>
    <dbReference type="NCBI Taxonomy" id="600645"/>
    <lineage>
        <taxon>Bacteria</taxon>
        <taxon>Pseudomonadati</taxon>
        <taxon>Pseudomonadota</taxon>
        <taxon>Gammaproteobacteria</taxon>
        <taxon>Aeromonadales</taxon>
        <taxon>Aeromonadaceae</taxon>
        <taxon>Aeromonas</taxon>
    </lineage>
</organism>
<evidence type="ECO:0000259" key="12">
    <source>
        <dbReference type="Pfam" id="PF00155"/>
    </source>
</evidence>
<comment type="catalytic activity">
    <reaction evidence="10 11">
        <text>L-histidinol phosphate + 2-oxoglutarate = 3-(imidazol-4-yl)-2-oxopropyl phosphate + L-glutamate</text>
        <dbReference type="Rhea" id="RHEA:23744"/>
        <dbReference type="ChEBI" id="CHEBI:16810"/>
        <dbReference type="ChEBI" id="CHEBI:29985"/>
        <dbReference type="ChEBI" id="CHEBI:57766"/>
        <dbReference type="ChEBI" id="CHEBI:57980"/>
        <dbReference type="EC" id="2.6.1.9"/>
    </reaction>
</comment>
<dbReference type="InterPro" id="IPR015421">
    <property type="entry name" value="PyrdxlP-dep_Trfase_major"/>
</dbReference>
<evidence type="ECO:0000313" key="13">
    <source>
        <dbReference type="EMBL" id="MDM5131288.1"/>
    </source>
</evidence>
<dbReference type="PROSITE" id="PS00599">
    <property type="entry name" value="AA_TRANSFER_CLASS_2"/>
    <property type="match status" value="1"/>
</dbReference>
<evidence type="ECO:0000256" key="10">
    <source>
        <dbReference type="ARBA" id="ARBA00047481"/>
    </source>
</evidence>
<evidence type="ECO:0000256" key="7">
    <source>
        <dbReference type="ARBA" id="ARBA00022679"/>
    </source>
</evidence>
<comment type="similarity">
    <text evidence="3 11">Belongs to the class-II pyridoxal-phosphate-dependent aminotransferase family. Histidinol-phosphate aminotransferase subfamily.</text>
</comment>
<keyword evidence="6 11" id="KW-0028">Amino-acid biosynthesis</keyword>
<dbReference type="GO" id="GO:0004400">
    <property type="term" value="F:histidinol-phosphate transaminase activity"/>
    <property type="evidence" value="ECO:0007669"/>
    <property type="project" value="UniProtKB-EC"/>
</dbReference>